<dbReference type="InterPro" id="IPR050902">
    <property type="entry name" value="ABC_Transporter_SBP"/>
</dbReference>
<dbReference type="STRING" id="561720.SAMN06275492_11713"/>
<accession>A0A1X7JVG2</accession>
<dbReference type="GO" id="GO:0071281">
    <property type="term" value="P:cellular response to iron ion"/>
    <property type="evidence" value="ECO:0007669"/>
    <property type="project" value="TreeGrafter"/>
</dbReference>
<dbReference type="Gene3D" id="3.40.50.1980">
    <property type="entry name" value="Nitrogenase molybdenum iron protein domain"/>
    <property type="match status" value="1"/>
</dbReference>
<dbReference type="PANTHER" id="PTHR30535">
    <property type="entry name" value="VITAMIN B12-BINDING PROTEIN"/>
    <property type="match status" value="1"/>
</dbReference>
<feature type="domain" description="Fe/B12 periplasmic-binding" evidence="2">
    <location>
        <begin position="81"/>
        <end position="354"/>
    </location>
</feature>
<evidence type="ECO:0000313" key="3">
    <source>
        <dbReference type="EMBL" id="SMG32209.1"/>
    </source>
</evidence>
<evidence type="ECO:0000256" key="1">
    <source>
        <dbReference type="SAM" id="SignalP"/>
    </source>
</evidence>
<keyword evidence="4" id="KW-1185">Reference proteome</keyword>
<gene>
    <name evidence="3" type="ORF">SAMN06275492_11713</name>
</gene>
<reference evidence="4" key="1">
    <citation type="submission" date="2017-04" db="EMBL/GenBank/DDBJ databases">
        <authorList>
            <person name="Varghese N."/>
            <person name="Submissions S."/>
        </authorList>
    </citation>
    <scope>NUCLEOTIDE SEQUENCE [LARGE SCALE GENOMIC DNA]</scope>
    <source>
        <strain evidence="4">USBA 82</strain>
    </source>
</reference>
<dbReference type="Pfam" id="PF01497">
    <property type="entry name" value="Peripla_BP_2"/>
    <property type="match status" value="1"/>
</dbReference>
<dbReference type="Proteomes" id="UP000193355">
    <property type="component" value="Unassembled WGS sequence"/>
</dbReference>
<evidence type="ECO:0000313" key="4">
    <source>
        <dbReference type="Proteomes" id="UP000193355"/>
    </source>
</evidence>
<keyword evidence="1" id="KW-0732">Signal</keyword>
<organism evidence="3 4">
    <name type="scientific">Dethiosulfovibrio salsuginis</name>
    <dbReference type="NCBI Taxonomy" id="561720"/>
    <lineage>
        <taxon>Bacteria</taxon>
        <taxon>Thermotogati</taxon>
        <taxon>Synergistota</taxon>
        <taxon>Synergistia</taxon>
        <taxon>Synergistales</taxon>
        <taxon>Dethiosulfovibrionaceae</taxon>
        <taxon>Dethiosulfovibrio</taxon>
    </lineage>
</organism>
<protein>
    <submittedName>
        <fullName evidence="3">Iron complex transport system substrate-binding protein</fullName>
    </submittedName>
</protein>
<dbReference type="AlphaFoldDB" id="A0A1X7JVG2"/>
<sequence>MKKHAGFFAVIVLFVSSSSFAMEIKEASNLIIEEVEGHHMVTVPVPYYGASAPVRYLLVPKGEAAVQSIPDVVAVEVPLERVVIGTTSAVACLDVLGSLNSLIGLAGGKYVYTDSLRELNLPEVASDGGMSRSLDRERLISLSPGGFITYLYGEEERRDVDFLAGCGIPVLFMAEYLEESPLGRAEWIKFIGLLVGKGEEAEAFFDKVASRYRELEALGALEQDRPVIMSGAPFGGTWYVPKGYSWPSILFRAAGGISMWDDLKGTGTAPMDLEAVLDRAVSADLWVNCGTWRSLDDGRSSGVPVEAISPFKAGRVYNNDNRINEHGGNDYYQLGVIRPDLILSDLLSIIHPLALPDHELVFYRKLQ</sequence>
<dbReference type="PANTHER" id="PTHR30535:SF34">
    <property type="entry name" value="MOLYBDATE-BINDING PROTEIN MOLA"/>
    <property type="match status" value="1"/>
</dbReference>
<dbReference type="EMBL" id="FXBB01000017">
    <property type="protein sequence ID" value="SMG32209.1"/>
    <property type="molecule type" value="Genomic_DNA"/>
</dbReference>
<dbReference type="SUPFAM" id="SSF53807">
    <property type="entry name" value="Helical backbone' metal receptor"/>
    <property type="match status" value="1"/>
</dbReference>
<feature type="signal peptide" evidence="1">
    <location>
        <begin position="1"/>
        <end position="21"/>
    </location>
</feature>
<dbReference type="PROSITE" id="PS50983">
    <property type="entry name" value="FE_B12_PBP"/>
    <property type="match status" value="1"/>
</dbReference>
<dbReference type="InterPro" id="IPR002491">
    <property type="entry name" value="ABC_transptr_periplasmic_BD"/>
</dbReference>
<evidence type="ECO:0000259" key="2">
    <source>
        <dbReference type="PROSITE" id="PS50983"/>
    </source>
</evidence>
<proteinExistence type="predicted"/>
<feature type="chain" id="PRO_5012688285" evidence="1">
    <location>
        <begin position="22"/>
        <end position="367"/>
    </location>
</feature>
<name>A0A1X7JVG2_9BACT</name>